<protein>
    <submittedName>
        <fullName evidence="2">Uncharacterized protein</fullName>
    </submittedName>
</protein>
<reference evidence="2" key="1">
    <citation type="submission" date="2021-02" db="EMBL/GenBank/DDBJ databases">
        <authorList>
            <person name="Nowell W R."/>
        </authorList>
    </citation>
    <scope>NUCLEOTIDE SEQUENCE</scope>
    <source>
        <strain evidence="2">Ploen Becks lab</strain>
    </source>
</reference>
<gene>
    <name evidence="2" type="ORF">OXX778_LOCUS18351</name>
</gene>
<feature type="compositionally biased region" description="Basic and acidic residues" evidence="1">
    <location>
        <begin position="102"/>
        <end position="113"/>
    </location>
</feature>
<evidence type="ECO:0000256" key="1">
    <source>
        <dbReference type="SAM" id="MobiDB-lite"/>
    </source>
</evidence>
<accession>A0A814JW57</accession>
<evidence type="ECO:0000313" key="3">
    <source>
        <dbReference type="Proteomes" id="UP000663879"/>
    </source>
</evidence>
<dbReference type="AlphaFoldDB" id="A0A814JW57"/>
<organism evidence="2 3">
    <name type="scientific">Brachionus calyciflorus</name>
    <dbReference type="NCBI Taxonomy" id="104777"/>
    <lineage>
        <taxon>Eukaryota</taxon>
        <taxon>Metazoa</taxon>
        <taxon>Spiralia</taxon>
        <taxon>Gnathifera</taxon>
        <taxon>Rotifera</taxon>
        <taxon>Eurotatoria</taxon>
        <taxon>Monogononta</taxon>
        <taxon>Pseudotrocha</taxon>
        <taxon>Ploima</taxon>
        <taxon>Brachionidae</taxon>
        <taxon>Brachionus</taxon>
    </lineage>
</organism>
<feature type="region of interest" description="Disordered" evidence="1">
    <location>
        <begin position="102"/>
        <end position="123"/>
    </location>
</feature>
<name>A0A814JW57_9BILA</name>
<comment type="caution">
    <text evidence="2">The sequence shown here is derived from an EMBL/GenBank/DDBJ whole genome shotgun (WGS) entry which is preliminary data.</text>
</comment>
<dbReference type="Proteomes" id="UP000663879">
    <property type="component" value="Unassembled WGS sequence"/>
</dbReference>
<dbReference type="EMBL" id="CAJNOC010005048">
    <property type="protein sequence ID" value="CAF1041055.1"/>
    <property type="molecule type" value="Genomic_DNA"/>
</dbReference>
<keyword evidence="3" id="KW-1185">Reference proteome</keyword>
<evidence type="ECO:0000313" key="2">
    <source>
        <dbReference type="EMBL" id="CAF1041055.1"/>
    </source>
</evidence>
<sequence>MLKQNFDNFHAENDRKFKKVVRSLSLNDLNKFEIVTKQSEEKHENLVILNLKLESKNRAFSNVFLYLRECLSKQSSKEESQKEQGKNLINFNAEKPLCSRDIDHKFSENKDSKQSPFHSLEQH</sequence>
<proteinExistence type="predicted"/>